<dbReference type="PROSITE" id="PS00139">
    <property type="entry name" value="THIOL_PROTEASE_CYS"/>
    <property type="match status" value="1"/>
</dbReference>
<evidence type="ECO:0000256" key="3">
    <source>
        <dbReference type="ARBA" id="ARBA00022801"/>
    </source>
</evidence>
<dbReference type="EMBL" id="CAJNOV010019038">
    <property type="protein sequence ID" value="CAF1627044.1"/>
    <property type="molecule type" value="Genomic_DNA"/>
</dbReference>
<evidence type="ECO:0000256" key="2">
    <source>
        <dbReference type="ARBA" id="ARBA00022670"/>
    </source>
</evidence>
<comment type="similarity">
    <text evidence="1">Belongs to the peptidase C1 family.</text>
</comment>
<dbReference type="PROSITE" id="PS00639">
    <property type="entry name" value="THIOL_PROTEASE_HIS"/>
    <property type="match status" value="1"/>
</dbReference>
<evidence type="ECO:0000313" key="12">
    <source>
        <dbReference type="EMBL" id="CAF1627044.1"/>
    </source>
</evidence>
<evidence type="ECO:0000313" key="14">
    <source>
        <dbReference type="EMBL" id="CAF4072904.1"/>
    </source>
</evidence>
<keyword evidence="6" id="KW-1015">Disulfide bond</keyword>
<dbReference type="InterPro" id="IPR039417">
    <property type="entry name" value="Peptidase_C1A_papain-like"/>
</dbReference>
<keyword evidence="5" id="KW-0865">Zymogen</keyword>
<dbReference type="PRINTS" id="PR00705">
    <property type="entry name" value="PAPAIN"/>
</dbReference>
<evidence type="ECO:0000256" key="1">
    <source>
        <dbReference type="ARBA" id="ARBA00008455"/>
    </source>
</evidence>
<dbReference type="EMBL" id="CAJOBH010001552">
    <property type="protein sequence ID" value="CAF3861089.1"/>
    <property type="molecule type" value="Genomic_DNA"/>
</dbReference>
<feature type="compositionally biased region" description="Basic residues" evidence="7">
    <location>
        <begin position="203"/>
        <end position="212"/>
    </location>
</feature>
<feature type="region of interest" description="Disordered" evidence="7">
    <location>
        <begin position="203"/>
        <end position="252"/>
    </location>
</feature>
<dbReference type="EMBL" id="CAJNOW010013825">
    <property type="protein sequence ID" value="CAF1624679.1"/>
    <property type="molecule type" value="Genomic_DNA"/>
</dbReference>
<keyword evidence="2" id="KW-0645">Protease</keyword>
<dbReference type="Gene3D" id="3.90.70.10">
    <property type="entry name" value="Cysteine proteinases"/>
    <property type="match status" value="1"/>
</dbReference>
<dbReference type="InterPro" id="IPR025660">
    <property type="entry name" value="Pept_his_AS"/>
</dbReference>
<evidence type="ECO:0000256" key="4">
    <source>
        <dbReference type="ARBA" id="ARBA00022807"/>
    </source>
</evidence>
<feature type="domain" description="Peptidase C1A papain C-terminal" evidence="9">
    <location>
        <begin position="251"/>
        <end position="471"/>
    </location>
</feature>
<dbReference type="AlphaFoldDB" id="A0A816CMS6"/>
<organism evidence="11 15">
    <name type="scientific">Rotaria magnacalcarata</name>
    <dbReference type="NCBI Taxonomy" id="392030"/>
    <lineage>
        <taxon>Eukaryota</taxon>
        <taxon>Metazoa</taxon>
        <taxon>Spiralia</taxon>
        <taxon>Gnathifera</taxon>
        <taxon>Rotifera</taxon>
        <taxon>Eurotatoria</taxon>
        <taxon>Bdelloidea</taxon>
        <taxon>Philodinida</taxon>
        <taxon>Philodinidae</taxon>
        <taxon>Rotaria</taxon>
    </lineage>
</organism>
<accession>A0A816CMS6</accession>
<dbReference type="InterPro" id="IPR000668">
    <property type="entry name" value="Peptidase_C1A_C"/>
</dbReference>
<dbReference type="InterPro" id="IPR038765">
    <property type="entry name" value="Papain-like_cys_pep_sf"/>
</dbReference>
<protein>
    <submittedName>
        <fullName evidence="11">Uncharacterized protein</fullName>
    </submittedName>
</protein>
<gene>
    <name evidence="13" type="ORF">BYL167_LOCUS6390</name>
    <name evidence="12" type="ORF">CJN711_LOCUS38836</name>
    <name evidence="14" type="ORF">GIL414_LOCUS15614</name>
    <name evidence="11" type="ORF">KQP761_LOCUS25140</name>
</gene>
<dbReference type="InterPro" id="IPR000169">
    <property type="entry name" value="Pept_cys_AS"/>
</dbReference>
<feature type="domain" description="Cathepsin propeptide inhibitor" evidence="10">
    <location>
        <begin position="141"/>
        <end position="198"/>
    </location>
</feature>
<dbReference type="SUPFAM" id="SSF54001">
    <property type="entry name" value="Cysteine proteinases"/>
    <property type="match status" value="1"/>
</dbReference>
<feature type="signal peptide" evidence="8">
    <location>
        <begin position="1"/>
        <end position="21"/>
    </location>
</feature>
<dbReference type="Proteomes" id="UP000681967">
    <property type="component" value="Unassembled WGS sequence"/>
</dbReference>
<dbReference type="OrthoDB" id="5875790at2759"/>
<dbReference type="InterPro" id="IPR013201">
    <property type="entry name" value="Prot_inhib_I29"/>
</dbReference>
<evidence type="ECO:0000256" key="8">
    <source>
        <dbReference type="SAM" id="SignalP"/>
    </source>
</evidence>
<evidence type="ECO:0000259" key="10">
    <source>
        <dbReference type="SMART" id="SM00848"/>
    </source>
</evidence>
<dbReference type="Proteomes" id="UP000663834">
    <property type="component" value="Unassembled WGS sequence"/>
</dbReference>
<evidence type="ECO:0000313" key="15">
    <source>
        <dbReference type="Proteomes" id="UP000663834"/>
    </source>
</evidence>
<evidence type="ECO:0000259" key="9">
    <source>
        <dbReference type="SMART" id="SM00645"/>
    </source>
</evidence>
<dbReference type="GO" id="GO:0006508">
    <property type="term" value="P:proteolysis"/>
    <property type="evidence" value="ECO:0007669"/>
    <property type="project" value="UniProtKB-KW"/>
</dbReference>
<keyword evidence="3" id="KW-0378">Hydrolase</keyword>
<evidence type="ECO:0000256" key="6">
    <source>
        <dbReference type="ARBA" id="ARBA00023157"/>
    </source>
</evidence>
<keyword evidence="4" id="KW-0788">Thiol protease</keyword>
<dbReference type="SMART" id="SM00848">
    <property type="entry name" value="Inhibitor_I29"/>
    <property type="match status" value="1"/>
</dbReference>
<dbReference type="Pfam" id="PF08246">
    <property type="entry name" value="Inhibitor_I29"/>
    <property type="match status" value="1"/>
</dbReference>
<feature type="chain" id="PRO_5036229770" evidence="8">
    <location>
        <begin position="22"/>
        <end position="473"/>
    </location>
</feature>
<dbReference type="Proteomes" id="UP000663855">
    <property type="component" value="Unassembled WGS sequence"/>
</dbReference>
<name>A0A816CMS6_9BILA</name>
<sequence>MFMTTLKFIAIFLLVAPTATSSNLTEYHYEQENDNNNVTVDSTLVNTQNFTLPAFEYHQHESDYIENLTQPTAAFEHNNNTTAKEEDTNHHADDAQETKDGIHQRGGRRERVHDFIDKQLERSSDEFAEFRDNDETVDNIFSSYQEIFERNYESTQEKRLRRSLFKKHLMNIIKTNSNSNLAHKASINAFSDMTVEEFNAQKKGLKIPKNSKRRLDNDDDNDDDRLSRSSREDTRNRYRKTAERHGHARHTSPSLDWVSLGRVTSVKDQLQCGDCYAFATMAVLEGLWMNTAGNLVDFSPQELTDCSSAYGNSGCNGGFFTASIDYLNSNNGSVSLWSDYNYTSVVGTCLMSTMTTPYQFGTIQYAQVSVGDEAQLLKAVNQGPVWIGINADTSTFMYYSSGVINLNSSACSPNSIDHAVTLVGYGNNPVTGLDYWKIKNSWSAEWGEDGYVRIARGKNVCGVASYAFTATVS</sequence>
<evidence type="ECO:0000313" key="11">
    <source>
        <dbReference type="EMBL" id="CAF1624679.1"/>
    </source>
</evidence>
<feature type="compositionally biased region" description="Basic and acidic residues" evidence="7">
    <location>
        <begin position="224"/>
        <end position="245"/>
    </location>
</feature>
<dbReference type="PANTHER" id="PTHR12411">
    <property type="entry name" value="CYSTEINE PROTEASE FAMILY C1-RELATED"/>
    <property type="match status" value="1"/>
</dbReference>
<dbReference type="InterPro" id="IPR013128">
    <property type="entry name" value="Peptidase_C1A"/>
</dbReference>
<dbReference type="CDD" id="cd02248">
    <property type="entry name" value="Peptidase_C1A"/>
    <property type="match status" value="1"/>
</dbReference>
<comment type="caution">
    <text evidence="11">The sequence shown here is derived from an EMBL/GenBank/DDBJ whole genome shotgun (WGS) entry which is preliminary data.</text>
</comment>
<dbReference type="EMBL" id="CAJOBJ010006915">
    <property type="protein sequence ID" value="CAF4072904.1"/>
    <property type="molecule type" value="Genomic_DNA"/>
</dbReference>
<evidence type="ECO:0000256" key="7">
    <source>
        <dbReference type="SAM" id="MobiDB-lite"/>
    </source>
</evidence>
<dbReference type="Pfam" id="PF00112">
    <property type="entry name" value="Peptidase_C1"/>
    <property type="match status" value="1"/>
</dbReference>
<keyword evidence="8" id="KW-0732">Signal</keyword>
<reference evidence="11" key="1">
    <citation type="submission" date="2021-02" db="EMBL/GenBank/DDBJ databases">
        <authorList>
            <person name="Nowell W R."/>
        </authorList>
    </citation>
    <scope>NUCLEOTIDE SEQUENCE</scope>
</reference>
<dbReference type="GO" id="GO:0008234">
    <property type="term" value="F:cysteine-type peptidase activity"/>
    <property type="evidence" value="ECO:0007669"/>
    <property type="project" value="UniProtKB-KW"/>
</dbReference>
<evidence type="ECO:0000313" key="13">
    <source>
        <dbReference type="EMBL" id="CAF3861089.1"/>
    </source>
</evidence>
<proteinExistence type="inferred from homology"/>
<dbReference type="SMART" id="SM00645">
    <property type="entry name" value="Pept_C1"/>
    <property type="match status" value="1"/>
</dbReference>
<feature type="region of interest" description="Disordered" evidence="7">
    <location>
        <begin position="83"/>
        <end position="108"/>
    </location>
</feature>
<dbReference type="Proteomes" id="UP000681720">
    <property type="component" value="Unassembled WGS sequence"/>
</dbReference>
<evidence type="ECO:0000256" key="5">
    <source>
        <dbReference type="ARBA" id="ARBA00023145"/>
    </source>
</evidence>